<evidence type="ECO:0000313" key="1">
    <source>
        <dbReference type="EMBL" id="MBW91466.1"/>
    </source>
</evidence>
<name>A0A2P2JDB0_RHIMU</name>
<dbReference type="EMBL" id="GGEC01010982">
    <property type="protein sequence ID" value="MBW91465.1"/>
    <property type="molecule type" value="Transcribed_RNA"/>
</dbReference>
<dbReference type="AlphaFoldDB" id="A0A2P2JDB0"/>
<accession>A0A2P2JDB0</accession>
<organism evidence="1">
    <name type="scientific">Rhizophora mucronata</name>
    <name type="common">Asiatic mangrove</name>
    <dbReference type="NCBI Taxonomy" id="61149"/>
    <lineage>
        <taxon>Eukaryota</taxon>
        <taxon>Viridiplantae</taxon>
        <taxon>Streptophyta</taxon>
        <taxon>Embryophyta</taxon>
        <taxon>Tracheophyta</taxon>
        <taxon>Spermatophyta</taxon>
        <taxon>Magnoliopsida</taxon>
        <taxon>eudicotyledons</taxon>
        <taxon>Gunneridae</taxon>
        <taxon>Pentapetalae</taxon>
        <taxon>rosids</taxon>
        <taxon>fabids</taxon>
        <taxon>Malpighiales</taxon>
        <taxon>Rhizophoraceae</taxon>
        <taxon>Rhizophora</taxon>
    </lineage>
</organism>
<proteinExistence type="predicted"/>
<reference evidence="1" key="1">
    <citation type="submission" date="2018-02" db="EMBL/GenBank/DDBJ databases">
        <title>Rhizophora mucronata_Transcriptome.</title>
        <authorList>
            <person name="Meera S.P."/>
            <person name="Sreeshan A."/>
            <person name="Augustine A."/>
        </authorList>
    </citation>
    <scope>NUCLEOTIDE SEQUENCE</scope>
    <source>
        <tissue evidence="1">Leaf</tissue>
    </source>
</reference>
<dbReference type="EMBL" id="GGEC01010983">
    <property type="protein sequence ID" value="MBW91466.1"/>
    <property type="molecule type" value="Transcribed_RNA"/>
</dbReference>
<protein>
    <submittedName>
        <fullName evidence="1">Extra-large guanine nucleotide-binding protein 3-like</fullName>
    </submittedName>
</protein>
<sequence length="66" mass="7708">MMMAVMKRKAKILSEGTFGTRHQHGWSVHFSPCLCPTVSLMDKEMNLAVIQLFQTIWSKERCRSFF</sequence>